<accession>A0ABD1NPS6</accession>
<feature type="coiled-coil region" evidence="1">
    <location>
        <begin position="328"/>
        <end position="362"/>
    </location>
</feature>
<dbReference type="EMBL" id="JBFOLK010000716">
    <property type="protein sequence ID" value="KAL2453374.1"/>
    <property type="molecule type" value="Genomic_DNA"/>
</dbReference>
<evidence type="ECO:0008006" key="5">
    <source>
        <dbReference type="Google" id="ProtNLM"/>
    </source>
</evidence>
<feature type="region of interest" description="Disordered" evidence="2">
    <location>
        <begin position="50"/>
        <end position="80"/>
    </location>
</feature>
<proteinExistence type="predicted"/>
<dbReference type="Pfam" id="PF03004">
    <property type="entry name" value="Transposase_24"/>
    <property type="match status" value="1"/>
</dbReference>
<dbReference type="AlphaFoldDB" id="A0ABD1NPS6"/>
<sequence length="386" mass="43175">MASRTRPGKKNRVVATPCELTTEVPSSKASCKGSLSMTNRQVKISTTSFQTTNVQAPTPLPQPLHVPAPLSQPQTQAPSQRILPHATTLAPQTTCNSADSDHSLKRKGRGPTRGKGTDNIVAAAGKILLDISKKLGRAIGNQQARLAIEHVIKCVNDTLARRYRDYRCRLKEKYFNGKLIDDAMKNCPSDVKQVDWDRLCEYWSTPEFQALSTRNLASHNCIKYNHRGGSKSFVARFEEKRAITKDSTRGEIDLYYETHYNENKGWVNDEARTRYERMLEIKEQHILEESQAPAEFEIMQEVLGKCRGYIRGLGHGPKPASSHGTIDLTATDTESIALREKIEKQEQELVDVRAKLSQFETLMQTIISGQVGTSSQPSMPSPTDHI</sequence>
<dbReference type="PANTHER" id="PTHR33499">
    <property type="entry name" value="OS12G0282400 PROTEIN-RELATED"/>
    <property type="match status" value="1"/>
</dbReference>
<name>A0ABD1NPS6_9LAMI</name>
<dbReference type="Proteomes" id="UP001604336">
    <property type="component" value="Unassembled WGS sequence"/>
</dbReference>
<feature type="region of interest" description="Disordered" evidence="2">
    <location>
        <begin position="92"/>
        <end position="117"/>
    </location>
</feature>
<gene>
    <name evidence="3" type="ORF">Adt_49125</name>
</gene>
<evidence type="ECO:0000313" key="4">
    <source>
        <dbReference type="Proteomes" id="UP001604336"/>
    </source>
</evidence>
<evidence type="ECO:0000256" key="2">
    <source>
        <dbReference type="SAM" id="MobiDB-lite"/>
    </source>
</evidence>
<evidence type="ECO:0000313" key="3">
    <source>
        <dbReference type="EMBL" id="KAL2453374.1"/>
    </source>
</evidence>
<dbReference type="PANTHER" id="PTHR33499:SF43">
    <property type="entry name" value="TRANSPOSASE, PTTA_EN_SPM, PLANT"/>
    <property type="match status" value="1"/>
</dbReference>
<keyword evidence="1" id="KW-0175">Coiled coil</keyword>
<dbReference type="InterPro" id="IPR004252">
    <property type="entry name" value="Probable_transposase_24"/>
</dbReference>
<protein>
    <recommendedName>
        <fullName evidence="5">Transposase</fullName>
    </recommendedName>
</protein>
<evidence type="ECO:0000256" key="1">
    <source>
        <dbReference type="SAM" id="Coils"/>
    </source>
</evidence>
<reference evidence="4" key="1">
    <citation type="submission" date="2024-07" db="EMBL/GenBank/DDBJ databases">
        <title>Two chromosome-level genome assemblies of Korean endemic species Abeliophyllum distichum and Forsythia ovata (Oleaceae).</title>
        <authorList>
            <person name="Jang H."/>
        </authorList>
    </citation>
    <scope>NUCLEOTIDE SEQUENCE [LARGE SCALE GENOMIC DNA]</scope>
</reference>
<comment type="caution">
    <text evidence="3">The sequence shown here is derived from an EMBL/GenBank/DDBJ whole genome shotgun (WGS) entry which is preliminary data.</text>
</comment>
<organism evidence="3 4">
    <name type="scientific">Abeliophyllum distichum</name>
    <dbReference type="NCBI Taxonomy" id="126358"/>
    <lineage>
        <taxon>Eukaryota</taxon>
        <taxon>Viridiplantae</taxon>
        <taxon>Streptophyta</taxon>
        <taxon>Embryophyta</taxon>
        <taxon>Tracheophyta</taxon>
        <taxon>Spermatophyta</taxon>
        <taxon>Magnoliopsida</taxon>
        <taxon>eudicotyledons</taxon>
        <taxon>Gunneridae</taxon>
        <taxon>Pentapetalae</taxon>
        <taxon>asterids</taxon>
        <taxon>lamiids</taxon>
        <taxon>Lamiales</taxon>
        <taxon>Oleaceae</taxon>
        <taxon>Forsythieae</taxon>
        <taxon>Abeliophyllum</taxon>
    </lineage>
</organism>
<keyword evidence="4" id="KW-1185">Reference proteome</keyword>